<comment type="similarity">
    <text evidence="3">Belongs to the class-V pyridoxal-phosphate-dependent aminotransferase family. NifS/IscS subfamily.</text>
</comment>
<dbReference type="InterPro" id="IPR016454">
    <property type="entry name" value="Cysteine_dSase"/>
</dbReference>
<keyword evidence="6" id="KW-0479">Metal-binding</keyword>
<dbReference type="RefSeq" id="WP_380251476.1">
    <property type="nucleotide sequence ID" value="NZ_JBHUII010000004.1"/>
</dbReference>
<evidence type="ECO:0000256" key="4">
    <source>
        <dbReference type="ARBA" id="ARBA00013558"/>
    </source>
</evidence>
<dbReference type="InterPro" id="IPR015424">
    <property type="entry name" value="PyrdxlP-dep_Trfase"/>
</dbReference>
<gene>
    <name evidence="12" type="ORF">ACFSKO_11095</name>
</gene>
<dbReference type="EMBL" id="JBHUII010000004">
    <property type="protein sequence ID" value="MFD2206165.1"/>
    <property type="molecule type" value="Genomic_DNA"/>
</dbReference>
<evidence type="ECO:0000256" key="10">
    <source>
        <dbReference type="ARBA" id="ARBA00050776"/>
    </source>
</evidence>
<dbReference type="InterPro" id="IPR015421">
    <property type="entry name" value="PyrdxlP-dep_Trfase_major"/>
</dbReference>
<feature type="domain" description="Aminotransferase class V" evidence="11">
    <location>
        <begin position="5"/>
        <end position="354"/>
    </location>
</feature>
<keyword evidence="8" id="KW-0408">Iron</keyword>
<dbReference type="SUPFAM" id="SSF53383">
    <property type="entry name" value="PLP-dependent transferases"/>
    <property type="match status" value="1"/>
</dbReference>
<protein>
    <recommendedName>
        <fullName evidence="4">Cysteine desulfurase</fullName>
    </recommendedName>
</protein>
<dbReference type="PANTHER" id="PTHR11601">
    <property type="entry name" value="CYSTEINE DESULFURYLASE FAMILY MEMBER"/>
    <property type="match status" value="1"/>
</dbReference>
<evidence type="ECO:0000259" key="11">
    <source>
        <dbReference type="Pfam" id="PF00266"/>
    </source>
</evidence>
<evidence type="ECO:0000313" key="13">
    <source>
        <dbReference type="Proteomes" id="UP001597294"/>
    </source>
</evidence>
<dbReference type="Pfam" id="PF00266">
    <property type="entry name" value="Aminotran_5"/>
    <property type="match status" value="1"/>
</dbReference>
<evidence type="ECO:0000256" key="3">
    <source>
        <dbReference type="ARBA" id="ARBA00006490"/>
    </source>
</evidence>
<evidence type="ECO:0000256" key="6">
    <source>
        <dbReference type="ARBA" id="ARBA00022723"/>
    </source>
</evidence>
<evidence type="ECO:0000256" key="9">
    <source>
        <dbReference type="ARBA" id="ARBA00023014"/>
    </source>
</evidence>
<dbReference type="InterPro" id="IPR015422">
    <property type="entry name" value="PyrdxlP-dep_Trfase_small"/>
</dbReference>
<keyword evidence="13" id="KW-1185">Reference proteome</keyword>
<sequence>MRRSIYLDYNATAPVRPEVIEAVTSALKQTGNPSSIHEYGRAARRLVEDARAEIATLVGSKPARVVFTSGGTEANNLVLKGSGRNRILVSSIEHPSVLQVCEGALQIPVDENGNLQLAALEKLLDEDGENTLVSVMMANNETGVLQPIDQIVKLAHDKGALVHCDAVQAAGKVSINCEELGIDFTTISSHKLGGPQGMGALILGKGLEITSQQLGGGQERRRRGGTENVPGIAGFGIAAKLSLEGLSDMQKKTQVREAMEQKLLTAAPMARVFGANTPRVPNTTTITMPGVPSDTQLMILDLEGYAVSSGSACSSGKVQTSHVLKAMGADDKVAGEAIRISTGWNSSPEDLDRFADAWIALFQRKGERPTDV</sequence>
<comment type="catalytic activity">
    <reaction evidence="10">
        <text>(sulfur carrier)-H + L-cysteine = (sulfur carrier)-SH + L-alanine</text>
        <dbReference type="Rhea" id="RHEA:43892"/>
        <dbReference type="Rhea" id="RHEA-COMP:14737"/>
        <dbReference type="Rhea" id="RHEA-COMP:14739"/>
        <dbReference type="ChEBI" id="CHEBI:29917"/>
        <dbReference type="ChEBI" id="CHEBI:35235"/>
        <dbReference type="ChEBI" id="CHEBI:57972"/>
        <dbReference type="ChEBI" id="CHEBI:64428"/>
        <dbReference type="EC" id="2.8.1.7"/>
    </reaction>
</comment>
<dbReference type="PANTHER" id="PTHR11601:SF34">
    <property type="entry name" value="CYSTEINE DESULFURASE"/>
    <property type="match status" value="1"/>
</dbReference>
<evidence type="ECO:0000256" key="1">
    <source>
        <dbReference type="ARBA" id="ARBA00001933"/>
    </source>
</evidence>
<accession>A0ABW5BN32</accession>
<dbReference type="Gene3D" id="3.90.1150.10">
    <property type="entry name" value="Aspartate Aminotransferase, domain 1"/>
    <property type="match status" value="1"/>
</dbReference>
<organism evidence="12 13">
    <name type="scientific">Kiloniella antarctica</name>
    <dbReference type="NCBI Taxonomy" id="1550907"/>
    <lineage>
        <taxon>Bacteria</taxon>
        <taxon>Pseudomonadati</taxon>
        <taxon>Pseudomonadota</taxon>
        <taxon>Alphaproteobacteria</taxon>
        <taxon>Rhodospirillales</taxon>
        <taxon>Kiloniellaceae</taxon>
        <taxon>Kiloniella</taxon>
    </lineage>
</organism>
<evidence type="ECO:0000256" key="2">
    <source>
        <dbReference type="ARBA" id="ARBA00003120"/>
    </source>
</evidence>
<keyword evidence="7" id="KW-0663">Pyridoxal phosphate</keyword>
<reference evidence="13" key="1">
    <citation type="journal article" date="2019" name="Int. J. Syst. Evol. Microbiol.">
        <title>The Global Catalogue of Microorganisms (GCM) 10K type strain sequencing project: providing services to taxonomists for standard genome sequencing and annotation.</title>
        <authorList>
            <consortium name="The Broad Institute Genomics Platform"/>
            <consortium name="The Broad Institute Genome Sequencing Center for Infectious Disease"/>
            <person name="Wu L."/>
            <person name="Ma J."/>
        </authorList>
    </citation>
    <scope>NUCLEOTIDE SEQUENCE [LARGE SCALE GENOMIC DNA]</scope>
    <source>
        <strain evidence="13">CGMCC 4.7192</strain>
    </source>
</reference>
<evidence type="ECO:0000313" key="12">
    <source>
        <dbReference type="EMBL" id="MFD2206165.1"/>
    </source>
</evidence>
<dbReference type="Gene3D" id="1.10.260.50">
    <property type="match status" value="1"/>
</dbReference>
<dbReference type="Gene3D" id="3.40.640.10">
    <property type="entry name" value="Type I PLP-dependent aspartate aminotransferase-like (Major domain)"/>
    <property type="match status" value="1"/>
</dbReference>
<dbReference type="Proteomes" id="UP001597294">
    <property type="component" value="Unassembled WGS sequence"/>
</dbReference>
<name>A0ABW5BN32_9PROT</name>
<evidence type="ECO:0000256" key="8">
    <source>
        <dbReference type="ARBA" id="ARBA00023004"/>
    </source>
</evidence>
<dbReference type="PIRSF" id="PIRSF005572">
    <property type="entry name" value="NifS"/>
    <property type="match status" value="1"/>
</dbReference>
<evidence type="ECO:0000256" key="5">
    <source>
        <dbReference type="ARBA" id="ARBA00022679"/>
    </source>
</evidence>
<evidence type="ECO:0000256" key="7">
    <source>
        <dbReference type="ARBA" id="ARBA00022898"/>
    </source>
</evidence>
<keyword evidence="5" id="KW-0808">Transferase</keyword>
<proteinExistence type="inferred from homology"/>
<comment type="cofactor">
    <cofactor evidence="1">
        <name>pyridoxal 5'-phosphate</name>
        <dbReference type="ChEBI" id="CHEBI:597326"/>
    </cofactor>
</comment>
<dbReference type="InterPro" id="IPR000192">
    <property type="entry name" value="Aminotrans_V_dom"/>
</dbReference>
<comment type="caution">
    <text evidence="12">The sequence shown here is derived from an EMBL/GenBank/DDBJ whole genome shotgun (WGS) entry which is preliminary data.</text>
</comment>
<comment type="function">
    <text evidence="2">Catalyzes the removal of elemental sulfur atoms from cysteine to produce alanine. Seems to participate in the biosynthesis of the nitrogenase metalloclusters by providing the inorganic sulfur required for the Fe-S core formation.</text>
</comment>
<keyword evidence="9" id="KW-0411">Iron-sulfur</keyword>